<dbReference type="OrthoDB" id="2301346at2"/>
<reference evidence="1 2" key="1">
    <citation type="journal article" date="2015" name="Genome Announc.">
        <title>Expanding the biotechnology potential of lactobacilli through comparative genomics of 213 strains and associated genera.</title>
        <authorList>
            <person name="Sun Z."/>
            <person name="Harris H.M."/>
            <person name="McCann A."/>
            <person name="Guo C."/>
            <person name="Argimon S."/>
            <person name="Zhang W."/>
            <person name="Yang X."/>
            <person name="Jeffery I.B."/>
            <person name="Cooney J.C."/>
            <person name="Kagawa T.F."/>
            <person name="Liu W."/>
            <person name="Song Y."/>
            <person name="Salvetti E."/>
            <person name="Wrobel A."/>
            <person name="Rasinkangas P."/>
            <person name="Parkhill J."/>
            <person name="Rea M.C."/>
            <person name="O'Sullivan O."/>
            <person name="Ritari J."/>
            <person name="Douillard F.P."/>
            <person name="Paul Ross R."/>
            <person name="Yang R."/>
            <person name="Briner A.E."/>
            <person name="Felis G.E."/>
            <person name="de Vos W.M."/>
            <person name="Barrangou R."/>
            <person name="Klaenhammer T.R."/>
            <person name="Caufield P.W."/>
            <person name="Cui Y."/>
            <person name="Zhang H."/>
            <person name="O'Toole P.W."/>
        </authorList>
    </citation>
    <scope>NUCLEOTIDE SEQUENCE [LARGE SCALE GENOMIC DNA]</scope>
    <source>
        <strain evidence="1 2">DSM 23927</strain>
    </source>
</reference>
<organism evidence="1 2">
    <name type="scientific">Lacticaseibacillus brantae DSM 23927</name>
    <dbReference type="NCBI Taxonomy" id="1423727"/>
    <lineage>
        <taxon>Bacteria</taxon>
        <taxon>Bacillati</taxon>
        <taxon>Bacillota</taxon>
        <taxon>Bacilli</taxon>
        <taxon>Lactobacillales</taxon>
        <taxon>Lactobacillaceae</taxon>
        <taxon>Lacticaseibacillus</taxon>
    </lineage>
</organism>
<gene>
    <name evidence="1" type="ORF">FC34_GL001809</name>
</gene>
<accession>A0A0R2AV79</accession>
<dbReference type="RefSeq" id="WP_057895085.1">
    <property type="nucleotide sequence ID" value="NZ_AYZQ01000005.1"/>
</dbReference>
<dbReference type="Proteomes" id="UP000051672">
    <property type="component" value="Unassembled WGS sequence"/>
</dbReference>
<proteinExistence type="predicted"/>
<evidence type="ECO:0000313" key="1">
    <source>
        <dbReference type="EMBL" id="KRM71329.1"/>
    </source>
</evidence>
<dbReference type="AlphaFoldDB" id="A0A0R2AV79"/>
<evidence type="ECO:0000313" key="2">
    <source>
        <dbReference type="Proteomes" id="UP000051672"/>
    </source>
</evidence>
<name>A0A0R2AV79_9LACO</name>
<keyword evidence="2" id="KW-1185">Reference proteome</keyword>
<dbReference type="STRING" id="1423727.FC34_GL001809"/>
<dbReference type="EMBL" id="AYZQ01000005">
    <property type="protein sequence ID" value="KRM71329.1"/>
    <property type="molecule type" value="Genomic_DNA"/>
</dbReference>
<protein>
    <submittedName>
        <fullName evidence="1">Uncharacterized protein</fullName>
    </submittedName>
</protein>
<comment type="caution">
    <text evidence="1">The sequence shown here is derived from an EMBL/GenBank/DDBJ whole genome shotgun (WGS) entry which is preliminary data.</text>
</comment>
<sequence length="110" mass="12431">MATIKSLKAGPQETALENFTKFYVKHYMSDGLDVLGQIDQTGHIADINQFLLENRSLTSEDLYNGLLTSRRGNLIELISALKTKFNDNGIPDTPWEDWFKQTVTELPQGL</sequence>
<dbReference type="PATRIC" id="fig|1423727.3.peg.1834"/>